<name>D7B9W3_ALLS1</name>
<evidence type="ECO:0000259" key="1">
    <source>
        <dbReference type="Pfam" id="PF01261"/>
    </source>
</evidence>
<dbReference type="InterPro" id="IPR013022">
    <property type="entry name" value="Xyl_isomerase-like_TIM-brl"/>
</dbReference>
<dbReference type="PANTHER" id="PTHR12110">
    <property type="entry name" value="HYDROXYPYRUVATE ISOMERASE"/>
    <property type="match status" value="1"/>
</dbReference>
<dbReference type="RefSeq" id="WP_013157003.1">
    <property type="nucleotide sequence ID" value="NC_014212.1"/>
</dbReference>
<gene>
    <name evidence="2" type="ordered locus">Mesil_0458</name>
</gene>
<dbReference type="eggNOG" id="COG1082">
    <property type="taxonomic scope" value="Bacteria"/>
</dbReference>
<proteinExistence type="predicted"/>
<dbReference type="SUPFAM" id="SSF51658">
    <property type="entry name" value="Xylose isomerase-like"/>
    <property type="match status" value="1"/>
</dbReference>
<dbReference type="Gene3D" id="3.20.20.150">
    <property type="entry name" value="Divalent-metal-dependent TIM barrel enzymes"/>
    <property type="match status" value="1"/>
</dbReference>
<evidence type="ECO:0000313" key="2">
    <source>
        <dbReference type="EMBL" id="ADH62397.1"/>
    </source>
</evidence>
<dbReference type="HOGENOM" id="CLU_1041498_0_0_0"/>
<accession>D7B9W3</accession>
<keyword evidence="2" id="KW-0413">Isomerase</keyword>
<dbReference type="GO" id="GO:0016853">
    <property type="term" value="F:isomerase activity"/>
    <property type="evidence" value="ECO:0007669"/>
    <property type="project" value="UniProtKB-KW"/>
</dbReference>
<protein>
    <submittedName>
        <fullName evidence="2">Xylose isomerase domain protein TIM barrel</fullName>
    </submittedName>
</protein>
<dbReference type="STRING" id="526227.Mesil_0458"/>
<evidence type="ECO:0000313" key="3">
    <source>
        <dbReference type="Proteomes" id="UP000001916"/>
    </source>
</evidence>
<dbReference type="KEGG" id="msv:Mesil_0458"/>
<dbReference type="OrthoDB" id="3185623at2"/>
<keyword evidence="3" id="KW-1185">Reference proteome</keyword>
<dbReference type="Pfam" id="PF01261">
    <property type="entry name" value="AP_endonuc_2"/>
    <property type="match status" value="1"/>
</dbReference>
<dbReference type="Proteomes" id="UP000001916">
    <property type="component" value="Chromosome"/>
</dbReference>
<dbReference type="InterPro" id="IPR050312">
    <property type="entry name" value="IolE/XylAMocC-like"/>
</dbReference>
<reference evidence="2 3" key="1">
    <citation type="journal article" date="2010" name="Stand. Genomic Sci.">
        <title>Complete genome sequence of Meiothermus silvanus type strain (VI-R2).</title>
        <authorList>
            <person name="Sikorski J."/>
            <person name="Tindall B.J."/>
            <person name="Lowry S."/>
            <person name="Lucas S."/>
            <person name="Nolan M."/>
            <person name="Copeland A."/>
            <person name="Glavina Del Rio T."/>
            <person name="Tice H."/>
            <person name="Cheng J.F."/>
            <person name="Han C."/>
            <person name="Pitluck S."/>
            <person name="Liolios K."/>
            <person name="Ivanova N."/>
            <person name="Mavromatis K."/>
            <person name="Mikhailova N."/>
            <person name="Pati A."/>
            <person name="Goodwin L."/>
            <person name="Chen A."/>
            <person name="Palaniappan K."/>
            <person name="Land M."/>
            <person name="Hauser L."/>
            <person name="Chang Y.J."/>
            <person name="Jeffries C.D."/>
            <person name="Rohde M."/>
            <person name="Goker M."/>
            <person name="Woyke T."/>
            <person name="Bristow J."/>
            <person name="Eisen J.A."/>
            <person name="Markowitz V."/>
            <person name="Hugenholtz P."/>
            <person name="Kyrpides N.C."/>
            <person name="Klenk H.P."/>
            <person name="Lapidus A."/>
        </authorList>
    </citation>
    <scope>NUCLEOTIDE SEQUENCE [LARGE SCALE GENOMIC DNA]</scope>
    <source>
        <strain evidence="3">ATCC 700542 / DSM 9946 / VI-R2</strain>
    </source>
</reference>
<dbReference type="EMBL" id="CP002042">
    <property type="protein sequence ID" value="ADH62397.1"/>
    <property type="molecule type" value="Genomic_DNA"/>
</dbReference>
<feature type="domain" description="Xylose isomerase-like TIM barrel" evidence="1">
    <location>
        <begin position="50"/>
        <end position="261"/>
    </location>
</feature>
<dbReference type="InterPro" id="IPR036237">
    <property type="entry name" value="Xyl_isomerase-like_sf"/>
</dbReference>
<organism evidence="2 3">
    <name type="scientific">Allomeiothermus silvanus (strain ATCC 700542 / DSM 9946 / NBRC 106475 / NCIMB 13440 / VI-R2)</name>
    <name type="common">Thermus silvanus</name>
    <dbReference type="NCBI Taxonomy" id="526227"/>
    <lineage>
        <taxon>Bacteria</taxon>
        <taxon>Thermotogati</taxon>
        <taxon>Deinococcota</taxon>
        <taxon>Deinococci</taxon>
        <taxon>Thermales</taxon>
        <taxon>Thermaceae</taxon>
        <taxon>Allomeiothermus</taxon>
    </lineage>
</organism>
<dbReference type="AlphaFoldDB" id="D7B9W3"/>
<sequence>MNQISFITANFVARQIGYHLTEGWMQGDTATQNYFRPIETFSERLDRMLAEIRQMGFGAIDLWGAHLNWTWATPEHVAIAKDSLARHGLRVLSFATWVGSLQGLEGTCKLAQAIGIPLIAGGAPLLKEQRQEVVAILQHYGVKLGIENHPEKTPAEVLELIGDGAEGHLGAAPDTGWWATQAYPAPQALRELREHILTIHLKDVKAAGAHQTCRFGHGVANIEGCVRVLQEIGYTGPLGIEHEPEQGDPTEDIKASRAMLEGWLSS</sequence>